<dbReference type="AlphaFoldDB" id="A0A1R3JBC8"/>
<dbReference type="Pfam" id="PF13839">
    <property type="entry name" value="PC-Esterase"/>
    <property type="match status" value="1"/>
</dbReference>
<gene>
    <name evidence="3" type="ORF">COLO4_17852</name>
</gene>
<dbReference type="PANTHER" id="PTHR32285">
    <property type="entry name" value="PROTEIN TRICHOME BIREFRINGENCE-LIKE 9-RELATED"/>
    <property type="match status" value="1"/>
</dbReference>
<evidence type="ECO:0000313" key="4">
    <source>
        <dbReference type="Proteomes" id="UP000187203"/>
    </source>
</evidence>
<protein>
    <submittedName>
        <fullName evidence="3">PC-Esterase</fullName>
    </submittedName>
</protein>
<feature type="domain" description="Trichome birefringence-like C-terminal" evidence="2">
    <location>
        <begin position="5"/>
        <end position="90"/>
    </location>
</feature>
<reference evidence="4" key="1">
    <citation type="submission" date="2013-09" db="EMBL/GenBank/DDBJ databases">
        <title>Corchorus olitorius genome sequencing.</title>
        <authorList>
            <person name="Alam M."/>
            <person name="Haque M.S."/>
            <person name="Islam M.S."/>
            <person name="Emdad E.M."/>
            <person name="Islam M.M."/>
            <person name="Ahmed B."/>
            <person name="Halim A."/>
            <person name="Hossen Q.M.M."/>
            <person name="Hossain M.Z."/>
            <person name="Ahmed R."/>
            <person name="Khan M.M."/>
            <person name="Islam R."/>
            <person name="Rashid M.M."/>
            <person name="Khan S.A."/>
            <person name="Rahman M.S."/>
            <person name="Alam M."/>
            <person name="Yahiya A.S."/>
            <person name="Khan M.S."/>
            <person name="Azam M.S."/>
            <person name="Haque T."/>
            <person name="Lashkar M.Z.H."/>
            <person name="Akhand A.I."/>
            <person name="Morshed G."/>
            <person name="Roy S."/>
            <person name="Uddin K.S."/>
            <person name="Rabeya T."/>
            <person name="Hossain A.S."/>
            <person name="Chowdhury A."/>
            <person name="Snigdha A.R."/>
            <person name="Mortoza M.S."/>
            <person name="Matin S.A."/>
            <person name="Hoque S.M.E."/>
            <person name="Islam M.K."/>
            <person name="Roy D.K."/>
            <person name="Haider R."/>
            <person name="Moosa M.M."/>
            <person name="Elias S.M."/>
            <person name="Hasan A.M."/>
            <person name="Jahan S."/>
            <person name="Shafiuddin M."/>
            <person name="Mahmood N."/>
            <person name="Shommy N.S."/>
        </authorList>
    </citation>
    <scope>NUCLEOTIDE SEQUENCE [LARGE SCALE GENOMIC DNA]</scope>
    <source>
        <strain evidence="4">cv. O-4</strain>
    </source>
</reference>
<evidence type="ECO:0000313" key="3">
    <source>
        <dbReference type="EMBL" id="OMO92116.1"/>
    </source>
</evidence>
<organism evidence="3 4">
    <name type="scientific">Corchorus olitorius</name>
    <dbReference type="NCBI Taxonomy" id="93759"/>
    <lineage>
        <taxon>Eukaryota</taxon>
        <taxon>Viridiplantae</taxon>
        <taxon>Streptophyta</taxon>
        <taxon>Embryophyta</taxon>
        <taxon>Tracheophyta</taxon>
        <taxon>Spermatophyta</taxon>
        <taxon>Magnoliopsida</taxon>
        <taxon>eudicotyledons</taxon>
        <taxon>Gunneridae</taxon>
        <taxon>Pentapetalae</taxon>
        <taxon>rosids</taxon>
        <taxon>malvids</taxon>
        <taxon>Malvales</taxon>
        <taxon>Malvaceae</taxon>
        <taxon>Grewioideae</taxon>
        <taxon>Apeibeae</taxon>
        <taxon>Corchorus</taxon>
    </lineage>
</organism>
<dbReference type="GO" id="GO:0005794">
    <property type="term" value="C:Golgi apparatus"/>
    <property type="evidence" value="ECO:0007669"/>
    <property type="project" value="TreeGrafter"/>
</dbReference>
<dbReference type="InterPro" id="IPR026057">
    <property type="entry name" value="TBL_C"/>
</dbReference>
<evidence type="ECO:0000259" key="2">
    <source>
        <dbReference type="Pfam" id="PF13839"/>
    </source>
</evidence>
<accession>A0A1R3JBC8</accession>
<dbReference type="Proteomes" id="UP000187203">
    <property type="component" value="Unassembled WGS sequence"/>
</dbReference>
<sequence length="99" mass="11158">MAVACSTDPLKRISNNGVNKDARTLNYLIKETLEGRDIQLLDLTHLSEFRADAHPAIWLGKKDAVSVWGQDCLHWCLPGVPDTWVDILVQLIYNRLETG</sequence>
<proteinExistence type="inferred from homology"/>
<dbReference type="GO" id="GO:0016413">
    <property type="term" value="F:O-acetyltransferase activity"/>
    <property type="evidence" value="ECO:0007669"/>
    <property type="project" value="InterPro"/>
</dbReference>
<dbReference type="PANTHER" id="PTHR32285:SF23">
    <property type="entry name" value="PROTEIN TRICHOME BIREFRINGENCE-LIKE 12"/>
    <property type="match status" value="1"/>
</dbReference>
<name>A0A1R3JBC8_9ROSI</name>
<comment type="similarity">
    <text evidence="1">Belongs to the PC-esterase family. TBL subfamily.</text>
</comment>
<dbReference type="EMBL" id="AWUE01016392">
    <property type="protein sequence ID" value="OMO92116.1"/>
    <property type="molecule type" value="Genomic_DNA"/>
</dbReference>
<comment type="caution">
    <text evidence="3">The sequence shown here is derived from an EMBL/GenBank/DDBJ whole genome shotgun (WGS) entry which is preliminary data.</text>
</comment>
<dbReference type="InterPro" id="IPR029962">
    <property type="entry name" value="TBL"/>
</dbReference>
<dbReference type="STRING" id="93759.A0A1R3JBC8"/>
<keyword evidence="4" id="KW-1185">Reference proteome</keyword>
<dbReference type="OrthoDB" id="1713585at2759"/>
<evidence type="ECO:0000256" key="1">
    <source>
        <dbReference type="ARBA" id="ARBA00007727"/>
    </source>
</evidence>